<evidence type="ECO:0000313" key="1">
    <source>
        <dbReference type="EMBL" id="HIV00373.1"/>
    </source>
</evidence>
<proteinExistence type="predicted"/>
<accession>A0A9D1NC33</accession>
<reference evidence="1" key="1">
    <citation type="submission" date="2020-10" db="EMBL/GenBank/DDBJ databases">
        <authorList>
            <person name="Gilroy R."/>
        </authorList>
    </citation>
    <scope>NUCLEOTIDE SEQUENCE</scope>
    <source>
        <strain evidence="1">23406</strain>
    </source>
</reference>
<sequence length="86" mass="9898">MQPSFLSRGPIEIMRSYRNYKVFCLAFRVAQRLHIIEVGGEDKFNEGDMPKAEYDNVHVILRACKSGEPEITGNRITVEGKTYTFK</sequence>
<evidence type="ECO:0000313" key="2">
    <source>
        <dbReference type="Proteomes" id="UP000886891"/>
    </source>
</evidence>
<gene>
    <name evidence="1" type="ORF">IAB14_04610</name>
</gene>
<organism evidence="1 2">
    <name type="scientific">Candidatus Stercoripulliclostridium merdipullorum</name>
    <dbReference type="NCBI Taxonomy" id="2840952"/>
    <lineage>
        <taxon>Bacteria</taxon>
        <taxon>Bacillati</taxon>
        <taxon>Bacillota</taxon>
        <taxon>Clostridia</taxon>
        <taxon>Eubacteriales</taxon>
        <taxon>Candidatus Stercoripulliclostridium</taxon>
    </lineage>
</organism>
<dbReference type="AlphaFoldDB" id="A0A9D1NC33"/>
<name>A0A9D1NC33_9FIRM</name>
<reference evidence="1" key="2">
    <citation type="journal article" date="2021" name="PeerJ">
        <title>Extensive microbial diversity within the chicken gut microbiome revealed by metagenomics and culture.</title>
        <authorList>
            <person name="Gilroy R."/>
            <person name="Ravi A."/>
            <person name="Getino M."/>
            <person name="Pursley I."/>
            <person name="Horton D.L."/>
            <person name="Alikhan N.F."/>
            <person name="Baker D."/>
            <person name="Gharbi K."/>
            <person name="Hall N."/>
            <person name="Watson M."/>
            <person name="Adriaenssens E.M."/>
            <person name="Foster-Nyarko E."/>
            <person name="Jarju S."/>
            <person name="Secka A."/>
            <person name="Antonio M."/>
            <person name="Oren A."/>
            <person name="Chaudhuri R.R."/>
            <person name="La Ragione R."/>
            <person name="Hildebrand F."/>
            <person name="Pallen M.J."/>
        </authorList>
    </citation>
    <scope>NUCLEOTIDE SEQUENCE</scope>
    <source>
        <strain evidence="1">23406</strain>
    </source>
</reference>
<dbReference type="EMBL" id="DVOH01000034">
    <property type="protein sequence ID" value="HIV00373.1"/>
    <property type="molecule type" value="Genomic_DNA"/>
</dbReference>
<protein>
    <submittedName>
        <fullName evidence="1">Uncharacterized protein</fullName>
    </submittedName>
</protein>
<dbReference type="Proteomes" id="UP000886891">
    <property type="component" value="Unassembled WGS sequence"/>
</dbReference>
<comment type="caution">
    <text evidence="1">The sequence shown here is derived from an EMBL/GenBank/DDBJ whole genome shotgun (WGS) entry which is preliminary data.</text>
</comment>